<comment type="caution">
    <text evidence="2">The sequence shown here is derived from an EMBL/GenBank/DDBJ whole genome shotgun (WGS) entry which is preliminary data.</text>
</comment>
<dbReference type="PANTHER" id="PTHR46033:SF8">
    <property type="entry name" value="PROTEIN MAINTENANCE OF MERISTEMS-LIKE"/>
    <property type="match status" value="1"/>
</dbReference>
<feature type="domain" description="Aminotransferase-like plant mobile" evidence="1">
    <location>
        <begin position="2"/>
        <end position="133"/>
    </location>
</feature>
<dbReference type="Gramene" id="arahy.Tifrunner.gnm2.ann2.Ah01g012100.1">
    <property type="protein sequence ID" value="arahy.Tifrunner.gnm2.ann2.Ah01g012100.1-CDS-1"/>
    <property type="gene ID" value="arahy.Tifrunner.gnm2.ann2.Ah01g012100"/>
</dbReference>
<dbReference type="AlphaFoldDB" id="A0A445EX79"/>
<evidence type="ECO:0000313" key="2">
    <source>
        <dbReference type="EMBL" id="RYR80012.1"/>
    </source>
</evidence>
<evidence type="ECO:0000259" key="1">
    <source>
        <dbReference type="Pfam" id="PF10536"/>
    </source>
</evidence>
<organism evidence="2 3">
    <name type="scientific">Arachis hypogaea</name>
    <name type="common">Peanut</name>
    <dbReference type="NCBI Taxonomy" id="3818"/>
    <lineage>
        <taxon>Eukaryota</taxon>
        <taxon>Viridiplantae</taxon>
        <taxon>Streptophyta</taxon>
        <taxon>Embryophyta</taxon>
        <taxon>Tracheophyta</taxon>
        <taxon>Spermatophyta</taxon>
        <taxon>Magnoliopsida</taxon>
        <taxon>eudicotyledons</taxon>
        <taxon>Gunneridae</taxon>
        <taxon>Pentapetalae</taxon>
        <taxon>rosids</taxon>
        <taxon>fabids</taxon>
        <taxon>Fabales</taxon>
        <taxon>Fabaceae</taxon>
        <taxon>Papilionoideae</taxon>
        <taxon>50 kb inversion clade</taxon>
        <taxon>dalbergioids sensu lato</taxon>
        <taxon>Dalbergieae</taxon>
        <taxon>Pterocarpus clade</taxon>
        <taxon>Arachis</taxon>
    </lineage>
</organism>
<dbReference type="EMBL" id="SDMP01000001">
    <property type="protein sequence ID" value="RYR80012.1"/>
    <property type="molecule type" value="Genomic_DNA"/>
</dbReference>
<dbReference type="Pfam" id="PF10536">
    <property type="entry name" value="PMD"/>
    <property type="match status" value="1"/>
</dbReference>
<sequence>MVNTLIEKWHPDTRTFYLLIGECAVTLKDVAVILGLSTNDFLVTKVTISSHETLEAEYLHQFGVAPRKSDCIESFLKLTWFRDLKDRLQLIDENSIQRYMKCHIMLLFGMILFAHKFGADVQWKFLPLLRDFGSIG</sequence>
<evidence type="ECO:0000313" key="3">
    <source>
        <dbReference type="Proteomes" id="UP000289738"/>
    </source>
</evidence>
<name>A0A445EX79_ARAHY</name>
<keyword evidence="3" id="KW-1185">Reference proteome</keyword>
<dbReference type="InterPro" id="IPR044824">
    <property type="entry name" value="MAIN-like"/>
</dbReference>
<proteinExistence type="predicted"/>
<reference evidence="2 3" key="1">
    <citation type="submission" date="2019-01" db="EMBL/GenBank/DDBJ databases">
        <title>Sequencing of cultivated peanut Arachis hypogaea provides insights into genome evolution and oil improvement.</title>
        <authorList>
            <person name="Chen X."/>
        </authorList>
    </citation>
    <scope>NUCLEOTIDE SEQUENCE [LARGE SCALE GENOMIC DNA]</scope>
    <source>
        <strain evidence="3">cv. Fuhuasheng</strain>
        <tissue evidence="2">Leaves</tissue>
    </source>
</reference>
<dbReference type="InterPro" id="IPR019557">
    <property type="entry name" value="AminoTfrase-like_pln_mobile"/>
</dbReference>
<dbReference type="GO" id="GO:0010073">
    <property type="term" value="P:meristem maintenance"/>
    <property type="evidence" value="ECO:0007669"/>
    <property type="project" value="InterPro"/>
</dbReference>
<gene>
    <name evidence="2" type="ORF">Ahy_A01g004797</name>
</gene>
<protein>
    <recommendedName>
        <fullName evidence="1">Aminotransferase-like plant mobile domain-containing protein</fullName>
    </recommendedName>
</protein>
<dbReference type="Proteomes" id="UP000289738">
    <property type="component" value="Chromosome A01"/>
</dbReference>
<dbReference type="PANTHER" id="PTHR46033">
    <property type="entry name" value="PROTEIN MAIN-LIKE 2"/>
    <property type="match status" value="1"/>
</dbReference>
<accession>A0A445EX79</accession>